<dbReference type="PANTHER" id="PTHR23427">
    <property type="entry name" value="SURFEIT LOCUS PROTEIN"/>
    <property type="match status" value="1"/>
</dbReference>
<dbReference type="PROSITE" id="PS51257">
    <property type="entry name" value="PROKAR_LIPOPROTEIN"/>
    <property type="match status" value="1"/>
</dbReference>
<dbReference type="PANTHER" id="PTHR23427:SF2">
    <property type="entry name" value="SURFEIT LOCUS PROTEIN 1"/>
    <property type="match status" value="1"/>
</dbReference>
<comment type="similarity">
    <text evidence="2 6">Belongs to the SURF1 family.</text>
</comment>
<evidence type="ECO:0000313" key="8">
    <source>
        <dbReference type="EMBL" id="ALE92095.1"/>
    </source>
</evidence>
<keyword evidence="5 6" id="KW-0472">Membrane</keyword>
<dbReference type="InterPro" id="IPR002994">
    <property type="entry name" value="Surf1/Shy1"/>
</dbReference>
<keyword evidence="3 6" id="KW-0812">Transmembrane</keyword>
<dbReference type="OrthoDB" id="9807214at2"/>
<dbReference type="AlphaFoldDB" id="A0A0M3UFX6"/>
<dbReference type="CDD" id="cd06662">
    <property type="entry name" value="SURF1"/>
    <property type="match status" value="1"/>
</dbReference>
<name>A0A0M3UFX6_9MICC</name>
<protein>
    <recommendedName>
        <fullName evidence="6">SURF1-like protein</fullName>
    </recommendedName>
</protein>
<evidence type="ECO:0000256" key="5">
    <source>
        <dbReference type="ARBA" id="ARBA00023136"/>
    </source>
</evidence>
<accession>A0A0M3UFX6</accession>
<evidence type="ECO:0000256" key="4">
    <source>
        <dbReference type="ARBA" id="ARBA00022989"/>
    </source>
</evidence>
<gene>
    <name evidence="8" type="ORF">AOC05_06710</name>
</gene>
<evidence type="ECO:0000256" key="6">
    <source>
        <dbReference type="RuleBase" id="RU363076"/>
    </source>
</evidence>
<feature type="transmembrane region" description="Helical" evidence="6">
    <location>
        <begin position="12"/>
        <end position="32"/>
    </location>
</feature>
<proteinExistence type="inferred from homology"/>
<reference evidence="9" key="1">
    <citation type="submission" date="2015-09" db="EMBL/GenBank/DDBJ databases">
        <title>Complete genome of Arthrobacter alpinus strain R3.8.</title>
        <authorList>
            <person name="See-Too W.S."/>
            <person name="Chan K.G."/>
        </authorList>
    </citation>
    <scope>NUCLEOTIDE SEQUENCE [LARGE SCALE GENOMIC DNA]</scope>
    <source>
        <strain evidence="9">R3.8</strain>
    </source>
</reference>
<keyword evidence="4 6" id="KW-1133">Transmembrane helix</keyword>
<sequence length="297" mass="32345">MKTYKFLFSGKWAGYFAMALVFAIACVALGNWQMSRRNDVVANIAKITANYSGTPVDYDTVSANFDHLDPTKEWTQVTLKGSYVSADERVVRNRPLNGTPGYEVLVPLKLENGDTVIVDRGWLPIGYKVPGHPDVVPQPEAGIVTVVGRLKPPEPKLDRGAPDGQLASIELNDYAAQLPYAIKTGAYAQLASESPAAASIPVSFPAPSIDEGSHLSYAMQWICFGVLAFVGFGYAARMQRRNDDYDAMEAAESGVPVEEVYGRGSAFQPRQMKKVRKAGTKPTAEEEEDALLDSQGF</sequence>
<evidence type="ECO:0000256" key="1">
    <source>
        <dbReference type="ARBA" id="ARBA00004370"/>
    </source>
</evidence>
<dbReference type="Proteomes" id="UP000062833">
    <property type="component" value="Chromosome"/>
</dbReference>
<dbReference type="RefSeq" id="WP_062006570.1">
    <property type="nucleotide sequence ID" value="NZ_CP012677.1"/>
</dbReference>
<evidence type="ECO:0000256" key="7">
    <source>
        <dbReference type="SAM" id="MobiDB-lite"/>
    </source>
</evidence>
<feature type="transmembrane region" description="Helical" evidence="6">
    <location>
        <begin position="217"/>
        <end position="236"/>
    </location>
</feature>
<dbReference type="EMBL" id="CP012677">
    <property type="protein sequence ID" value="ALE92095.1"/>
    <property type="molecule type" value="Genomic_DNA"/>
</dbReference>
<keyword evidence="9" id="KW-1185">Reference proteome</keyword>
<dbReference type="Pfam" id="PF02104">
    <property type="entry name" value="SURF1"/>
    <property type="match status" value="1"/>
</dbReference>
<dbReference type="InterPro" id="IPR045214">
    <property type="entry name" value="Surf1/Surf4"/>
</dbReference>
<evidence type="ECO:0000256" key="3">
    <source>
        <dbReference type="ARBA" id="ARBA00022692"/>
    </source>
</evidence>
<evidence type="ECO:0000256" key="2">
    <source>
        <dbReference type="ARBA" id="ARBA00007165"/>
    </source>
</evidence>
<organism evidence="8 9">
    <name type="scientific">Arthrobacter alpinus</name>
    <dbReference type="NCBI Taxonomy" id="656366"/>
    <lineage>
        <taxon>Bacteria</taxon>
        <taxon>Bacillati</taxon>
        <taxon>Actinomycetota</taxon>
        <taxon>Actinomycetes</taxon>
        <taxon>Micrococcales</taxon>
        <taxon>Micrococcaceae</taxon>
        <taxon>Arthrobacter</taxon>
    </lineage>
</organism>
<comment type="subcellular location">
    <subcellularLocation>
        <location evidence="6">Cell membrane</location>
        <topology evidence="6">Multi-pass membrane protein</topology>
    </subcellularLocation>
    <subcellularLocation>
        <location evidence="1">Membrane</location>
    </subcellularLocation>
</comment>
<dbReference type="PATRIC" id="fig|656366.3.peg.1437"/>
<feature type="region of interest" description="Disordered" evidence="7">
    <location>
        <begin position="268"/>
        <end position="297"/>
    </location>
</feature>
<dbReference type="KEGG" id="aaq:AOC05_06710"/>
<dbReference type="GO" id="GO:0005886">
    <property type="term" value="C:plasma membrane"/>
    <property type="evidence" value="ECO:0007669"/>
    <property type="project" value="UniProtKB-SubCell"/>
</dbReference>
<evidence type="ECO:0000313" key="9">
    <source>
        <dbReference type="Proteomes" id="UP000062833"/>
    </source>
</evidence>
<dbReference type="PROSITE" id="PS50895">
    <property type="entry name" value="SURF1"/>
    <property type="match status" value="1"/>
</dbReference>
<keyword evidence="6" id="KW-1003">Cell membrane</keyword>